<reference evidence="1 2" key="1">
    <citation type="submission" date="2020-06" db="EMBL/GenBank/DDBJ databases">
        <authorList>
            <person name="Li R."/>
            <person name="Bekaert M."/>
        </authorList>
    </citation>
    <scope>NUCLEOTIDE SEQUENCE [LARGE SCALE GENOMIC DNA]</scope>
    <source>
        <strain evidence="2">wild</strain>
    </source>
</reference>
<keyword evidence="2" id="KW-1185">Reference proteome</keyword>
<dbReference type="EMBL" id="CACVKT020007931">
    <property type="protein sequence ID" value="CAC5411912.1"/>
    <property type="molecule type" value="Genomic_DNA"/>
</dbReference>
<gene>
    <name evidence="1" type="ORF">MCOR_44951</name>
</gene>
<accession>A0A6J8DVY9</accession>
<dbReference type="AlphaFoldDB" id="A0A6J8DVY9"/>
<organism evidence="1 2">
    <name type="scientific">Mytilus coruscus</name>
    <name type="common">Sea mussel</name>
    <dbReference type="NCBI Taxonomy" id="42192"/>
    <lineage>
        <taxon>Eukaryota</taxon>
        <taxon>Metazoa</taxon>
        <taxon>Spiralia</taxon>
        <taxon>Lophotrochozoa</taxon>
        <taxon>Mollusca</taxon>
        <taxon>Bivalvia</taxon>
        <taxon>Autobranchia</taxon>
        <taxon>Pteriomorphia</taxon>
        <taxon>Mytilida</taxon>
        <taxon>Mytiloidea</taxon>
        <taxon>Mytilidae</taxon>
        <taxon>Mytilinae</taxon>
        <taxon>Mytilus</taxon>
    </lineage>
</organism>
<protein>
    <submittedName>
        <fullName evidence="1">Uncharacterized protein</fullName>
    </submittedName>
</protein>
<dbReference type="OrthoDB" id="10063881at2759"/>
<evidence type="ECO:0000313" key="2">
    <source>
        <dbReference type="Proteomes" id="UP000507470"/>
    </source>
</evidence>
<proteinExistence type="predicted"/>
<dbReference type="Proteomes" id="UP000507470">
    <property type="component" value="Unassembled WGS sequence"/>
</dbReference>
<name>A0A6J8DVY9_MYTCO</name>
<sequence length="201" mass="22664">MIYLWAGTCDLTYKRGKFIHMQHKNSASVDEILKQFNRAISIVQRYKKADIKFVDCPLLSISQWNKAKGHKDPESFKNADSIITAQIKSLNKRIWNLNLSLNKTPPTPSTSAPVVQNINNTTSQSTAPPMLPTSSTNAKVESTVYTPRISTFFGEAGKGEAPYDIWKYEVESLRRCKLAPHIIDMAVRRSLRGHAARVAMR</sequence>
<evidence type="ECO:0000313" key="1">
    <source>
        <dbReference type="EMBL" id="CAC5411912.1"/>
    </source>
</evidence>